<dbReference type="EMBL" id="MU794631">
    <property type="protein sequence ID" value="KAJ3779564.1"/>
    <property type="molecule type" value="Genomic_DNA"/>
</dbReference>
<comment type="similarity">
    <text evidence="1">Belongs to the peptidase C48 family.</text>
</comment>
<keyword evidence="7" id="KW-1185">Reference proteome</keyword>
<keyword evidence="3" id="KW-0378">Hydrolase</keyword>
<feature type="region of interest" description="Disordered" evidence="4">
    <location>
        <begin position="1"/>
        <end position="29"/>
    </location>
</feature>
<dbReference type="GO" id="GO:0019783">
    <property type="term" value="F:ubiquitin-like protein peptidase activity"/>
    <property type="evidence" value="ECO:0007669"/>
    <property type="project" value="UniProtKB-ARBA"/>
</dbReference>
<protein>
    <recommendedName>
        <fullName evidence="5">Ubiquitin-like protease family profile domain-containing protein</fullName>
    </recommendedName>
</protein>
<dbReference type="AlphaFoldDB" id="A0AA38KK36"/>
<feature type="region of interest" description="Disordered" evidence="4">
    <location>
        <begin position="100"/>
        <end position="123"/>
    </location>
</feature>
<evidence type="ECO:0000256" key="3">
    <source>
        <dbReference type="ARBA" id="ARBA00022801"/>
    </source>
</evidence>
<dbReference type="InterPro" id="IPR038765">
    <property type="entry name" value="Papain-like_cys_pep_sf"/>
</dbReference>
<proteinExistence type="inferred from homology"/>
<keyword evidence="2" id="KW-0645">Protease</keyword>
<dbReference type="Gene3D" id="3.40.395.10">
    <property type="entry name" value="Adenoviral Proteinase, Chain A"/>
    <property type="match status" value="1"/>
</dbReference>
<dbReference type="Pfam" id="PF02902">
    <property type="entry name" value="Peptidase_C48"/>
    <property type="match status" value="1"/>
</dbReference>
<feature type="domain" description="Ubiquitin-like protease family profile" evidence="5">
    <location>
        <begin position="145"/>
        <end position="316"/>
    </location>
</feature>
<feature type="compositionally biased region" description="Basic and acidic residues" evidence="4">
    <location>
        <begin position="12"/>
        <end position="29"/>
    </location>
</feature>
<dbReference type="InterPro" id="IPR003653">
    <property type="entry name" value="Peptidase_C48_C"/>
</dbReference>
<dbReference type="PROSITE" id="PS50600">
    <property type="entry name" value="ULP_PROTEASE"/>
    <property type="match status" value="1"/>
</dbReference>
<organism evidence="6 7">
    <name type="scientific">Lentinula aff. detonsa</name>
    <dbReference type="NCBI Taxonomy" id="2804958"/>
    <lineage>
        <taxon>Eukaryota</taxon>
        <taxon>Fungi</taxon>
        <taxon>Dikarya</taxon>
        <taxon>Basidiomycota</taxon>
        <taxon>Agaricomycotina</taxon>
        <taxon>Agaricomycetes</taxon>
        <taxon>Agaricomycetidae</taxon>
        <taxon>Agaricales</taxon>
        <taxon>Marasmiineae</taxon>
        <taxon>Omphalotaceae</taxon>
        <taxon>Lentinula</taxon>
    </lineage>
</organism>
<reference evidence="6" key="1">
    <citation type="submission" date="2022-08" db="EMBL/GenBank/DDBJ databases">
        <authorList>
            <consortium name="DOE Joint Genome Institute"/>
            <person name="Min B."/>
            <person name="Riley R."/>
            <person name="Sierra-Patev S."/>
            <person name="Naranjo-Ortiz M."/>
            <person name="Looney B."/>
            <person name="Konkel Z."/>
            <person name="Slot J.C."/>
            <person name="Sakamoto Y."/>
            <person name="Steenwyk J.L."/>
            <person name="Rokas A."/>
            <person name="Carro J."/>
            <person name="Camarero S."/>
            <person name="Ferreira P."/>
            <person name="Molpeceres G."/>
            <person name="Ruiz-Duenas F.J."/>
            <person name="Serrano A."/>
            <person name="Henrissat B."/>
            <person name="Drula E."/>
            <person name="Hughes K.W."/>
            <person name="Mata J.L."/>
            <person name="Ishikawa N.K."/>
            <person name="Vargas-Isla R."/>
            <person name="Ushijima S."/>
            <person name="Smith C.A."/>
            <person name="Ahrendt S."/>
            <person name="Andreopoulos W."/>
            <person name="He G."/>
            <person name="Labutti K."/>
            <person name="Lipzen A."/>
            <person name="Ng V."/>
            <person name="Sandor L."/>
            <person name="Barry K."/>
            <person name="Martinez A.T."/>
            <person name="Xiao Y."/>
            <person name="Gibbons J.G."/>
            <person name="Terashima K."/>
            <person name="Hibbett D.S."/>
            <person name="Grigoriev I.V."/>
        </authorList>
    </citation>
    <scope>NUCLEOTIDE SEQUENCE</scope>
    <source>
        <strain evidence="6">TFB10291</strain>
    </source>
</reference>
<dbReference type="Proteomes" id="UP001163798">
    <property type="component" value="Unassembled WGS sequence"/>
</dbReference>
<sequence>MQGPLETFSELSAREAQKQKERVAEEHSAFWADKKEHGLEHIRDRFQRFSDEVSLRIPQCQDIPGSVEVYSEEEMEEMEKFLEDFDLSFLNSHAYYNEASHGKGKKKEDSVVPSSPPSSNLPDELDAEVDHILQDGNFTCNFELYQLRSRDLHKLNPTSWLNDSVIDAYVSLISSTTPPDITIVHTFVYAAIWSARSSGRRMRENDVLFRLTKPYPNLMKSRLILMPINIGNTHWIAGAINLTTATLTLYDSSQSVYQNHYEDIFWGIQNWLVNEGKRRQQEMLNLKLITPQITVSFQSHPPPIHNLTLSLRFLNN</sequence>
<evidence type="ECO:0000313" key="7">
    <source>
        <dbReference type="Proteomes" id="UP001163798"/>
    </source>
</evidence>
<evidence type="ECO:0000256" key="1">
    <source>
        <dbReference type="ARBA" id="ARBA00005234"/>
    </source>
</evidence>
<comment type="caution">
    <text evidence="6">The sequence shown here is derived from an EMBL/GenBank/DDBJ whole genome shotgun (WGS) entry which is preliminary data.</text>
</comment>
<evidence type="ECO:0000259" key="5">
    <source>
        <dbReference type="PROSITE" id="PS50600"/>
    </source>
</evidence>
<evidence type="ECO:0000313" key="6">
    <source>
        <dbReference type="EMBL" id="KAJ3779564.1"/>
    </source>
</evidence>
<name>A0AA38KK36_9AGAR</name>
<dbReference type="SUPFAM" id="SSF54001">
    <property type="entry name" value="Cysteine proteinases"/>
    <property type="match status" value="1"/>
</dbReference>
<accession>A0AA38KK36</accession>
<evidence type="ECO:0000256" key="2">
    <source>
        <dbReference type="ARBA" id="ARBA00022670"/>
    </source>
</evidence>
<evidence type="ECO:0000256" key="4">
    <source>
        <dbReference type="SAM" id="MobiDB-lite"/>
    </source>
</evidence>
<dbReference type="GO" id="GO:0008234">
    <property type="term" value="F:cysteine-type peptidase activity"/>
    <property type="evidence" value="ECO:0007669"/>
    <property type="project" value="InterPro"/>
</dbReference>
<gene>
    <name evidence="6" type="ORF">GGU10DRAFT_382274</name>
</gene>
<dbReference type="GO" id="GO:0006508">
    <property type="term" value="P:proteolysis"/>
    <property type="evidence" value="ECO:0007669"/>
    <property type="project" value="UniProtKB-KW"/>
</dbReference>